<dbReference type="Proteomes" id="UP000283530">
    <property type="component" value="Unassembled WGS sequence"/>
</dbReference>
<feature type="domain" description="Myb-like" evidence="7">
    <location>
        <begin position="9"/>
        <end position="61"/>
    </location>
</feature>
<evidence type="ECO:0000256" key="1">
    <source>
        <dbReference type="ARBA" id="ARBA00004123"/>
    </source>
</evidence>
<dbReference type="PANTHER" id="PTHR47994">
    <property type="entry name" value="F14D16.11-RELATED"/>
    <property type="match status" value="1"/>
</dbReference>
<dbReference type="FunFam" id="1.10.10.60:FF:000015">
    <property type="entry name" value="Transcription factor RAX3"/>
    <property type="match status" value="1"/>
</dbReference>
<comment type="subcellular location">
    <subcellularLocation>
        <location evidence="1">Nucleus</location>
    </subcellularLocation>
</comment>
<gene>
    <name evidence="9" type="ORF">CKAN_00614800</name>
</gene>
<feature type="domain" description="HTH myb-type" evidence="8">
    <location>
        <begin position="66"/>
        <end position="116"/>
    </location>
</feature>
<feature type="domain" description="Myb-like" evidence="7">
    <location>
        <begin position="62"/>
        <end position="112"/>
    </location>
</feature>
<dbReference type="InterPro" id="IPR017930">
    <property type="entry name" value="Myb_dom"/>
</dbReference>
<dbReference type="FunFam" id="1.10.10.60:FF:000645">
    <property type="entry name" value="Os07g0634900 protein"/>
    <property type="match status" value="1"/>
</dbReference>
<keyword evidence="10" id="KW-1185">Reference proteome</keyword>
<keyword evidence="2" id="KW-0677">Repeat</keyword>
<dbReference type="InterPro" id="IPR001005">
    <property type="entry name" value="SANT/Myb"/>
</dbReference>
<dbReference type="STRING" id="337451.A0A3S4NIF6"/>
<comment type="caution">
    <text evidence="9">The sequence shown here is derived from an EMBL/GenBank/DDBJ whole genome shotgun (WGS) entry which is preliminary data.</text>
</comment>
<evidence type="ECO:0000256" key="4">
    <source>
        <dbReference type="ARBA" id="ARBA00023125"/>
    </source>
</evidence>
<dbReference type="GO" id="GO:0003677">
    <property type="term" value="F:DNA binding"/>
    <property type="evidence" value="ECO:0007669"/>
    <property type="project" value="UniProtKB-KW"/>
</dbReference>
<keyword evidence="6" id="KW-0539">Nucleus</keyword>
<dbReference type="Gene3D" id="1.10.10.60">
    <property type="entry name" value="Homeodomain-like"/>
    <property type="match status" value="2"/>
</dbReference>
<evidence type="ECO:0000259" key="8">
    <source>
        <dbReference type="PROSITE" id="PS51294"/>
    </source>
</evidence>
<dbReference type="InterPro" id="IPR009057">
    <property type="entry name" value="Homeodomain-like_sf"/>
</dbReference>
<evidence type="ECO:0000256" key="6">
    <source>
        <dbReference type="ARBA" id="ARBA00023242"/>
    </source>
</evidence>
<evidence type="ECO:0000256" key="3">
    <source>
        <dbReference type="ARBA" id="ARBA00023015"/>
    </source>
</evidence>
<dbReference type="Pfam" id="PF00249">
    <property type="entry name" value="Myb_DNA-binding"/>
    <property type="match status" value="2"/>
</dbReference>
<dbReference type="PANTHER" id="PTHR47994:SF5">
    <property type="entry name" value="F14D16.11-RELATED"/>
    <property type="match status" value="1"/>
</dbReference>
<dbReference type="EMBL" id="QPKB01000002">
    <property type="protein sequence ID" value="RWR77651.1"/>
    <property type="molecule type" value="Genomic_DNA"/>
</dbReference>
<organism evidence="9 10">
    <name type="scientific">Cinnamomum micranthum f. kanehirae</name>
    <dbReference type="NCBI Taxonomy" id="337451"/>
    <lineage>
        <taxon>Eukaryota</taxon>
        <taxon>Viridiplantae</taxon>
        <taxon>Streptophyta</taxon>
        <taxon>Embryophyta</taxon>
        <taxon>Tracheophyta</taxon>
        <taxon>Spermatophyta</taxon>
        <taxon>Magnoliopsida</taxon>
        <taxon>Magnoliidae</taxon>
        <taxon>Laurales</taxon>
        <taxon>Lauraceae</taxon>
        <taxon>Cinnamomum</taxon>
    </lineage>
</organism>
<dbReference type="AlphaFoldDB" id="A0A3S4NIF6"/>
<dbReference type="PROSITE" id="PS50090">
    <property type="entry name" value="MYB_LIKE"/>
    <property type="match status" value="2"/>
</dbReference>
<dbReference type="GO" id="GO:0005634">
    <property type="term" value="C:nucleus"/>
    <property type="evidence" value="ECO:0007669"/>
    <property type="project" value="UniProtKB-SubCell"/>
</dbReference>
<dbReference type="SUPFAM" id="SSF46689">
    <property type="entry name" value="Homeodomain-like"/>
    <property type="match status" value="1"/>
</dbReference>
<keyword evidence="4" id="KW-0238">DNA-binding</keyword>
<evidence type="ECO:0000256" key="5">
    <source>
        <dbReference type="ARBA" id="ARBA00023163"/>
    </source>
</evidence>
<dbReference type="PROSITE" id="PS51294">
    <property type="entry name" value="HTH_MYB"/>
    <property type="match status" value="2"/>
</dbReference>
<evidence type="ECO:0000313" key="10">
    <source>
        <dbReference type="Proteomes" id="UP000283530"/>
    </source>
</evidence>
<sequence length="398" mass="44448">MGRPPCCDKSNVKRGLWTEEEDTKILAYVAKHGPGNWTSIPKKAGLKRCGKSCRLRWTNYLRPDLRHESFTQEEEQMIITLHATIGSRWAHIAAQLPGRTDNDVKNYWNTKLRKKLFEMGIDHVTHKPISQIIADYESIGLPRVNTPSTSKIDPSRSQTSNITRISCLNRDLRKAFMPTPPPSQSLISNFSLSTSMTTEMLPTQDSLLNNQYPTWDLLAQIQAIKLVADASNSCNNQETLQPQYFSIEGSSPSSSSSSSSSIRSHQHSIQTAAYLPLPSQPYQAQSQDTPSPSSFNWSEYLSEDAFQQDSSSNQMQDDMFSPIPKLDFIGGEKNQYCNGFADVDGCAQVVHGYSNNMMGGGDSTDILGADSGNSFVESILDRDSEMRLWEFPDILDDP</sequence>
<protein>
    <submittedName>
        <fullName evidence="9">Transcription factor MYB35</fullName>
    </submittedName>
</protein>
<dbReference type="SMART" id="SM00717">
    <property type="entry name" value="SANT"/>
    <property type="match status" value="2"/>
</dbReference>
<accession>A0A3S4NIF6</accession>
<name>A0A3S4NIF6_9MAGN</name>
<evidence type="ECO:0000313" key="9">
    <source>
        <dbReference type="EMBL" id="RWR77651.1"/>
    </source>
</evidence>
<reference evidence="9 10" key="1">
    <citation type="journal article" date="2019" name="Nat. Plants">
        <title>Stout camphor tree genome fills gaps in understanding of flowering plant genome evolution.</title>
        <authorList>
            <person name="Chaw S.M."/>
            <person name="Liu Y.C."/>
            <person name="Wu Y.W."/>
            <person name="Wang H.Y."/>
            <person name="Lin C.I."/>
            <person name="Wu C.S."/>
            <person name="Ke H.M."/>
            <person name="Chang L.Y."/>
            <person name="Hsu C.Y."/>
            <person name="Yang H.T."/>
            <person name="Sudianto E."/>
            <person name="Hsu M.H."/>
            <person name="Wu K.P."/>
            <person name="Wang L.N."/>
            <person name="Leebens-Mack J.H."/>
            <person name="Tsai I.J."/>
        </authorList>
    </citation>
    <scope>NUCLEOTIDE SEQUENCE [LARGE SCALE GENOMIC DNA]</scope>
    <source>
        <strain evidence="10">cv. Chaw 1501</strain>
        <tissue evidence="9">Young leaves</tissue>
    </source>
</reference>
<evidence type="ECO:0000259" key="7">
    <source>
        <dbReference type="PROSITE" id="PS50090"/>
    </source>
</evidence>
<keyword evidence="3" id="KW-0805">Transcription regulation</keyword>
<dbReference type="CDD" id="cd00167">
    <property type="entry name" value="SANT"/>
    <property type="match status" value="2"/>
</dbReference>
<feature type="domain" description="HTH myb-type" evidence="8">
    <location>
        <begin position="9"/>
        <end position="65"/>
    </location>
</feature>
<dbReference type="OrthoDB" id="2143914at2759"/>
<proteinExistence type="predicted"/>
<dbReference type="InterPro" id="IPR015495">
    <property type="entry name" value="Myb_TF_plants"/>
</dbReference>
<evidence type="ECO:0000256" key="2">
    <source>
        <dbReference type="ARBA" id="ARBA00022737"/>
    </source>
</evidence>
<keyword evidence="5" id="KW-0804">Transcription</keyword>